<accession>A0A8J8T0X2</accession>
<feature type="transmembrane region" description="Helical" evidence="1">
    <location>
        <begin position="21"/>
        <end position="43"/>
    </location>
</feature>
<reference evidence="2" key="1">
    <citation type="submission" date="2019-06" db="EMBL/GenBank/DDBJ databases">
        <authorList>
            <person name="Zheng W."/>
        </authorList>
    </citation>
    <scope>NUCLEOTIDE SEQUENCE</scope>
    <source>
        <strain evidence="2">QDHG01</strain>
    </source>
</reference>
<keyword evidence="1" id="KW-0472">Membrane</keyword>
<comment type="caution">
    <text evidence="2">The sequence shown here is derived from an EMBL/GenBank/DDBJ whole genome shotgun (WGS) entry which is preliminary data.</text>
</comment>
<keyword evidence="1" id="KW-0812">Transmembrane</keyword>
<keyword evidence="3" id="KW-1185">Reference proteome</keyword>
<organism evidence="2 3">
    <name type="scientific">Halteria grandinella</name>
    <dbReference type="NCBI Taxonomy" id="5974"/>
    <lineage>
        <taxon>Eukaryota</taxon>
        <taxon>Sar</taxon>
        <taxon>Alveolata</taxon>
        <taxon>Ciliophora</taxon>
        <taxon>Intramacronucleata</taxon>
        <taxon>Spirotrichea</taxon>
        <taxon>Stichotrichia</taxon>
        <taxon>Sporadotrichida</taxon>
        <taxon>Halteriidae</taxon>
        <taxon>Halteria</taxon>
    </lineage>
</organism>
<dbReference type="AlphaFoldDB" id="A0A8J8T0X2"/>
<sequence>MFIYLLFECIFDDEVDDTDKVFWAMVSWYKILHIIISSAAIIFDFITLGQSISLVDGRAQTHIIYLSISILIPLVQFVLMYCSKLYSDFKKRQEEILRAIQDRKLKPIPVNILNSGQQDQEDYYPLLIVSDEEEDDKVR</sequence>
<evidence type="ECO:0000313" key="3">
    <source>
        <dbReference type="Proteomes" id="UP000785679"/>
    </source>
</evidence>
<name>A0A8J8T0X2_HALGN</name>
<proteinExistence type="predicted"/>
<evidence type="ECO:0000256" key="1">
    <source>
        <dbReference type="SAM" id="Phobius"/>
    </source>
</evidence>
<keyword evidence="1" id="KW-1133">Transmembrane helix</keyword>
<dbReference type="Proteomes" id="UP000785679">
    <property type="component" value="Unassembled WGS sequence"/>
</dbReference>
<evidence type="ECO:0000313" key="2">
    <source>
        <dbReference type="EMBL" id="TNV77825.1"/>
    </source>
</evidence>
<dbReference type="EMBL" id="RRYP01011291">
    <property type="protein sequence ID" value="TNV77825.1"/>
    <property type="molecule type" value="Genomic_DNA"/>
</dbReference>
<gene>
    <name evidence="2" type="ORF">FGO68_gene13653</name>
</gene>
<protein>
    <submittedName>
        <fullName evidence="2">Uncharacterized protein</fullName>
    </submittedName>
</protein>
<feature type="transmembrane region" description="Helical" evidence="1">
    <location>
        <begin position="63"/>
        <end position="82"/>
    </location>
</feature>